<evidence type="ECO:0000313" key="2">
    <source>
        <dbReference type="Proteomes" id="UP000192578"/>
    </source>
</evidence>
<sequence length="327" mass="36767">MSEGSCDLSLKKEGRRSKFETSSTFSPLTARLQLLGRGFSGQIAVGKMEGEEGMNEDAAVTMEERVLAMLGTTSEYAKRLDGIVFDMERVLDSKPAVLLGYDVSFERLERFAPPGLCIVEIAGKKILVNLAILDRRMPWGPDPASRQNKPPLIMDISPGLAAPRLLNAHDLPHTEGPDNAISTVGNSRLYYMTSEICDMMTEIRQLIADGERVIEKRRQWHSCWCPATIWGCLMGLPVVFWSDSESEKRTCLSDQADSLWEVEWIDGEARLPVYSFLIPHSLMTASLKAFLQRWTDSIFDRHLPHQSFYMLQTRVSPRSRPGPLTSL</sequence>
<dbReference type="InterPro" id="IPR027850">
    <property type="entry name" value="DUF4504"/>
</dbReference>
<reference evidence="2" key="1">
    <citation type="submission" date="2017-01" db="EMBL/GenBank/DDBJ databases">
        <title>Comparative genomics of anhydrobiosis in the tardigrade Hypsibius dujardini.</title>
        <authorList>
            <person name="Yoshida Y."/>
            <person name="Koutsovoulos G."/>
            <person name="Laetsch D."/>
            <person name="Stevens L."/>
            <person name="Kumar S."/>
            <person name="Horikawa D."/>
            <person name="Ishino K."/>
            <person name="Komine S."/>
            <person name="Tomita M."/>
            <person name="Blaxter M."/>
            <person name="Arakawa K."/>
        </authorList>
    </citation>
    <scope>NUCLEOTIDE SEQUENCE [LARGE SCALE GENOMIC DNA]</scope>
    <source>
        <strain evidence="2">Z151</strain>
    </source>
</reference>
<dbReference type="AlphaFoldDB" id="A0A1W0WF48"/>
<dbReference type="EMBL" id="MTYJ01000115">
    <property type="protein sequence ID" value="OQV13818.1"/>
    <property type="molecule type" value="Genomic_DNA"/>
</dbReference>
<evidence type="ECO:0000313" key="1">
    <source>
        <dbReference type="EMBL" id="OQV13818.1"/>
    </source>
</evidence>
<organism evidence="1 2">
    <name type="scientific">Hypsibius exemplaris</name>
    <name type="common">Freshwater tardigrade</name>
    <dbReference type="NCBI Taxonomy" id="2072580"/>
    <lineage>
        <taxon>Eukaryota</taxon>
        <taxon>Metazoa</taxon>
        <taxon>Ecdysozoa</taxon>
        <taxon>Tardigrada</taxon>
        <taxon>Eutardigrada</taxon>
        <taxon>Parachela</taxon>
        <taxon>Hypsibioidea</taxon>
        <taxon>Hypsibiidae</taxon>
        <taxon>Hypsibius</taxon>
    </lineage>
</organism>
<dbReference type="Proteomes" id="UP000192578">
    <property type="component" value="Unassembled WGS sequence"/>
</dbReference>
<dbReference type="Pfam" id="PF14953">
    <property type="entry name" value="DUF4504"/>
    <property type="match status" value="1"/>
</dbReference>
<dbReference type="OrthoDB" id="10056365at2759"/>
<comment type="caution">
    <text evidence="1">The sequence shown here is derived from an EMBL/GenBank/DDBJ whole genome shotgun (WGS) entry which is preliminary data.</text>
</comment>
<accession>A0A1W0WF48</accession>
<gene>
    <name evidence="1" type="ORF">BV898_11929</name>
</gene>
<protein>
    <submittedName>
        <fullName evidence="1">Uncharacterized protein</fullName>
    </submittedName>
</protein>
<proteinExistence type="predicted"/>
<keyword evidence="2" id="KW-1185">Reference proteome</keyword>
<name>A0A1W0WF48_HYPEX</name>